<sequence length="61" mass="6884">MKTTLVPHDIYMKHEIEWQALRAAADIQIDLERIEVTNSLGSRREPATRLKPATASAVARL</sequence>
<feature type="region of interest" description="Disordered" evidence="1">
    <location>
        <begin position="42"/>
        <end position="61"/>
    </location>
</feature>
<dbReference type="RefSeq" id="WP_114714451.1">
    <property type="nucleotide sequence ID" value="NZ_KZ857261.1"/>
</dbReference>
<reference evidence="2 3" key="1">
    <citation type="submission" date="2017-03" db="EMBL/GenBank/DDBJ databases">
        <title>Genome analysis of Rhizobial strains effectives or ineffectives for nitrogen fixation isolated from bean seeds.</title>
        <authorList>
            <person name="Peralta H."/>
            <person name="Aguilar-Vera A."/>
            <person name="Mora Y."/>
            <person name="Vargas-Lagunas C."/>
            <person name="Girard L."/>
            <person name="Mora J."/>
        </authorList>
    </citation>
    <scope>NUCLEOTIDE SEQUENCE [LARGE SCALE GENOMIC DNA]</scope>
    <source>
        <strain evidence="2 3">CCGM3</strain>
    </source>
</reference>
<proteinExistence type="predicted"/>
<dbReference type="OrthoDB" id="8399421at2"/>
<organism evidence="2 3">
    <name type="scientific">Rhizobium grahamii</name>
    <dbReference type="NCBI Taxonomy" id="1120045"/>
    <lineage>
        <taxon>Bacteria</taxon>
        <taxon>Pseudomonadati</taxon>
        <taxon>Pseudomonadota</taxon>
        <taxon>Alphaproteobacteria</taxon>
        <taxon>Hyphomicrobiales</taxon>
        <taxon>Rhizobiaceae</taxon>
        <taxon>Rhizobium/Agrobacterium group</taxon>
        <taxon>Rhizobium</taxon>
    </lineage>
</organism>
<gene>
    <name evidence="2" type="ORF">B5K06_20110</name>
</gene>
<evidence type="ECO:0000313" key="3">
    <source>
        <dbReference type="Proteomes" id="UP000254939"/>
    </source>
</evidence>
<evidence type="ECO:0000313" key="2">
    <source>
        <dbReference type="EMBL" id="RDJ08855.1"/>
    </source>
</evidence>
<dbReference type="EMBL" id="NAAC01000018">
    <property type="protein sequence ID" value="RDJ08855.1"/>
    <property type="molecule type" value="Genomic_DNA"/>
</dbReference>
<accession>A0A370KMA9</accession>
<name>A0A370KMA9_9HYPH</name>
<protein>
    <submittedName>
        <fullName evidence="2">Uncharacterized protein</fullName>
    </submittedName>
</protein>
<dbReference type="AlphaFoldDB" id="A0A370KMA9"/>
<evidence type="ECO:0000256" key="1">
    <source>
        <dbReference type="SAM" id="MobiDB-lite"/>
    </source>
</evidence>
<dbReference type="Proteomes" id="UP000254939">
    <property type="component" value="Unassembled WGS sequence"/>
</dbReference>
<comment type="caution">
    <text evidence="2">The sequence shown here is derived from an EMBL/GenBank/DDBJ whole genome shotgun (WGS) entry which is preliminary data.</text>
</comment>